<feature type="site" description="Interaction with substrate tRNA" evidence="10">
    <location>
        <position position="102"/>
    </location>
</feature>
<dbReference type="RefSeq" id="WP_014218259.1">
    <property type="nucleotide sequence ID" value="NZ_LWBO01000003.1"/>
</dbReference>
<protein>
    <recommendedName>
        <fullName evidence="10">tRNA dimethylallyltransferase</fullName>
        <ecNumber evidence="10">2.5.1.75</ecNumber>
    </recommendedName>
    <alternativeName>
        <fullName evidence="10">Dimethylallyl diphosphate:tRNA dimethylallyltransferase</fullName>
        <shortName evidence="10">DMAPP:tRNA dimethylallyltransferase</shortName>
        <shortName evidence="10">DMATase</shortName>
    </alternativeName>
    <alternativeName>
        <fullName evidence="10">Isopentenyl-diphosphate:tRNA isopentenyltransferase</fullName>
        <shortName evidence="10">IPP transferase</shortName>
        <shortName evidence="10">IPPT</shortName>
        <shortName evidence="10">IPTase</shortName>
    </alternativeName>
</protein>
<comment type="catalytic activity">
    <reaction evidence="9 10 11">
        <text>adenosine(37) in tRNA + dimethylallyl diphosphate = N(6)-dimethylallyladenosine(37) in tRNA + diphosphate</text>
        <dbReference type="Rhea" id="RHEA:26482"/>
        <dbReference type="Rhea" id="RHEA-COMP:10162"/>
        <dbReference type="Rhea" id="RHEA-COMP:10375"/>
        <dbReference type="ChEBI" id="CHEBI:33019"/>
        <dbReference type="ChEBI" id="CHEBI:57623"/>
        <dbReference type="ChEBI" id="CHEBI:74411"/>
        <dbReference type="ChEBI" id="CHEBI:74415"/>
        <dbReference type="EC" id="2.5.1.75"/>
    </reaction>
</comment>
<evidence type="ECO:0000256" key="3">
    <source>
        <dbReference type="ARBA" id="ARBA00005842"/>
    </source>
</evidence>
<keyword evidence="15" id="KW-1185">Reference proteome</keyword>
<dbReference type="InterPro" id="IPR018022">
    <property type="entry name" value="IPT"/>
</dbReference>
<evidence type="ECO:0000313" key="14">
    <source>
        <dbReference type="EMBL" id="OQP53201.1"/>
    </source>
</evidence>
<evidence type="ECO:0000256" key="13">
    <source>
        <dbReference type="RuleBase" id="RU003785"/>
    </source>
</evidence>
<evidence type="ECO:0000256" key="11">
    <source>
        <dbReference type="RuleBase" id="RU003783"/>
    </source>
</evidence>
<proteinExistence type="inferred from homology"/>
<name>A0ABX3P1V7_9BACT</name>
<evidence type="ECO:0000256" key="8">
    <source>
        <dbReference type="ARBA" id="ARBA00022842"/>
    </source>
</evidence>
<evidence type="ECO:0000256" key="4">
    <source>
        <dbReference type="ARBA" id="ARBA00022679"/>
    </source>
</evidence>
<keyword evidence="4 10" id="KW-0808">Transferase</keyword>
<evidence type="ECO:0000256" key="5">
    <source>
        <dbReference type="ARBA" id="ARBA00022694"/>
    </source>
</evidence>
<feature type="binding site" evidence="10">
    <location>
        <begin position="11"/>
        <end position="18"/>
    </location>
    <ligand>
        <name>ATP</name>
        <dbReference type="ChEBI" id="CHEBI:30616"/>
    </ligand>
</feature>
<dbReference type="NCBIfam" id="TIGR00174">
    <property type="entry name" value="miaA"/>
    <property type="match status" value="1"/>
</dbReference>
<dbReference type="Pfam" id="PF01715">
    <property type="entry name" value="IPPT"/>
    <property type="match status" value="1"/>
</dbReference>
<keyword evidence="8 10" id="KW-0460">Magnesium</keyword>
<evidence type="ECO:0000256" key="10">
    <source>
        <dbReference type="HAMAP-Rule" id="MF_00185"/>
    </source>
</evidence>
<keyword evidence="7 10" id="KW-0067">ATP-binding</keyword>
<organism evidence="14 15">
    <name type="scientific">Niastella koreensis</name>
    <dbReference type="NCBI Taxonomy" id="354356"/>
    <lineage>
        <taxon>Bacteria</taxon>
        <taxon>Pseudomonadati</taxon>
        <taxon>Bacteroidota</taxon>
        <taxon>Chitinophagia</taxon>
        <taxon>Chitinophagales</taxon>
        <taxon>Chitinophagaceae</taxon>
        <taxon>Niastella</taxon>
    </lineage>
</organism>
<evidence type="ECO:0000313" key="15">
    <source>
        <dbReference type="Proteomes" id="UP000192277"/>
    </source>
</evidence>
<reference evidence="14 15" key="1">
    <citation type="submission" date="2016-04" db="EMBL/GenBank/DDBJ databases">
        <authorList>
            <person name="Chen L."/>
            <person name="Zhuang W."/>
            <person name="Wang G."/>
        </authorList>
    </citation>
    <scope>NUCLEOTIDE SEQUENCE [LARGE SCALE GENOMIC DNA]</scope>
    <source>
        <strain evidence="15">GR20</strain>
    </source>
</reference>
<sequence length="302" mass="34554">MNKKTCVIIAGPTAVGKTAAAIEVARHFYTEIISADSRQCFKEMDIGVAKPSPEELKQVHHYFINTHSIQDNVNAAVFEQYALQAIDNIFQQHDIAVVTGGTGLYIKAFCEGLDDMPPLSPEIRTAIQEQYQQHGIAWLQQQVQEQDPLYYATGEIQNPQRLMRALEVKQATGQSIRSFQQQKKVTRPFNIIKLGLELPKPELHARINTRVDGMMKQGLKAEAERLYPFRELNALQTVGYKEFFDYFDGEEGDPVEKIKVNTRHYAKRQMTWFKKDAAFQWFLPGAVGEMISWIDKRKDTTL</sequence>
<dbReference type="InterPro" id="IPR039657">
    <property type="entry name" value="Dimethylallyltransferase"/>
</dbReference>
<dbReference type="InterPro" id="IPR027417">
    <property type="entry name" value="P-loop_NTPase"/>
</dbReference>
<dbReference type="EC" id="2.5.1.75" evidence="10"/>
<dbReference type="Proteomes" id="UP000192277">
    <property type="component" value="Unassembled WGS sequence"/>
</dbReference>
<dbReference type="Gene3D" id="3.40.50.300">
    <property type="entry name" value="P-loop containing nucleotide triphosphate hydrolases"/>
    <property type="match status" value="1"/>
</dbReference>
<comment type="caution">
    <text evidence="14">The sequence shown here is derived from an EMBL/GenBank/DDBJ whole genome shotgun (WGS) entry which is preliminary data.</text>
</comment>
<dbReference type="EMBL" id="LWBO01000003">
    <property type="protein sequence ID" value="OQP53201.1"/>
    <property type="molecule type" value="Genomic_DNA"/>
</dbReference>
<feature type="binding site" evidence="10">
    <location>
        <begin position="13"/>
        <end position="18"/>
    </location>
    <ligand>
        <name>substrate</name>
    </ligand>
</feature>
<dbReference type="Gene3D" id="1.10.20.140">
    <property type="match status" value="1"/>
</dbReference>
<comment type="cofactor">
    <cofactor evidence="1 10">
        <name>Mg(2+)</name>
        <dbReference type="ChEBI" id="CHEBI:18420"/>
    </cofactor>
</comment>
<evidence type="ECO:0000256" key="12">
    <source>
        <dbReference type="RuleBase" id="RU003784"/>
    </source>
</evidence>
<gene>
    <name evidence="10" type="primary">miaA</name>
    <name evidence="14" type="ORF">A4D02_22665</name>
</gene>
<accession>A0ABX3P1V7</accession>
<evidence type="ECO:0000256" key="1">
    <source>
        <dbReference type="ARBA" id="ARBA00001946"/>
    </source>
</evidence>
<comment type="function">
    <text evidence="2 10 12">Catalyzes the transfer of a dimethylallyl group onto the adenine at position 37 in tRNAs that read codons beginning with uridine, leading to the formation of N6-(dimethylallyl)adenosine (i(6)A).</text>
</comment>
<comment type="similarity">
    <text evidence="3 10 13">Belongs to the IPP transferase family.</text>
</comment>
<evidence type="ECO:0000256" key="6">
    <source>
        <dbReference type="ARBA" id="ARBA00022741"/>
    </source>
</evidence>
<dbReference type="HAMAP" id="MF_00185">
    <property type="entry name" value="IPP_trans"/>
    <property type="match status" value="1"/>
</dbReference>
<evidence type="ECO:0000256" key="2">
    <source>
        <dbReference type="ARBA" id="ARBA00003213"/>
    </source>
</evidence>
<comment type="caution">
    <text evidence="10">Lacks conserved residue(s) required for the propagation of feature annotation.</text>
</comment>
<feature type="region of interest" description="Interaction with substrate tRNA" evidence="10">
    <location>
        <begin position="36"/>
        <end position="39"/>
    </location>
</feature>
<dbReference type="PANTHER" id="PTHR11088">
    <property type="entry name" value="TRNA DIMETHYLALLYLTRANSFERASE"/>
    <property type="match status" value="1"/>
</dbReference>
<evidence type="ECO:0000256" key="9">
    <source>
        <dbReference type="ARBA" id="ARBA00049563"/>
    </source>
</evidence>
<dbReference type="PANTHER" id="PTHR11088:SF60">
    <property type="entry name" value="TRNA DIMETHYLALLYLTRANSFERASE"/>
    <property type="match status" value="1"/>
</dbReference>
<evidence type="ECO:0000256" key="7">
    <source>
        <dbReference type="ARBA" id="ARBA00022840"/>
    </source>
</evidence>
<feature type="region of interest" description="Interaction with substrate tRNA" evidence="10">
    <location>
        <begin position="160"/>
        <end position="164"/>
    </location>
</feature>
<dbReference type="SUPFAM" id="SSF52540">
    <property type="entry name" value="P-loop containing nucleoside triphosphate hydrolases"/>
    <property type="match status" value="1"/>
</dbReference>
<keyword evidence="5 10" id="KW-0819">tRNA processing</keyword>
<comment type="subunit">
    <text evidence="10">Monomer.</text>
</comment>
<feature type="site" description="Interaction with substrate tRNA" evidence="10">
    <location>
        <position position="124"/>
    </location>
</feature>
<keyword evidence="6 10" id="KW-0547">Nucleotide-binding</keyword>